<dbReference type="PRINTS" id="PR01874">
    <property type="entry name" value="DNAREPAIRADA"/>
</dbReference>
<evidence type="ECO:0000256" key="4">
    <source>
        <dbReference type="ARBA" id="ARBA00022840"/>
    </source>
</evidence>
<feature type="compositionally biased region" description="Basic and acidic residues" evidence="7">
    <location>
        <begin position="546"/>
        <end position="556"/>
    </location>
</feature>
<dbReference type="GO" id="GO:0005524">
    <property type="term" value="F:ATP binding"/>
    <property type="evidence" value="ECO:0007669"/>
    <property type="project" value="UniProtKB-KW"/>
</dbReference>
<evidence type="ECO:0000256" key="6">
    <source>
        <dbReference type="ARBA" id="ARBA00023242"/>
    </source>
</evidence>
<dbReference type="Pfam" id="PF08423">
    <property type="entry name" value="Rad51"/>
    <property type="match status" value="2"/>
</dbReference>
<dbReference type="AlphaFoldDB" id="A0A0K3CNN9"/>
<feature type="region of interest" description="Disordered" evidence="7">
    <location>
        <begin position="323"/>
        <end position="360"/>
    </location>
</feature>
<sequence length="556" mass="58658">MANVELKDLASLTPKYRAHLVKAGYLTAAEVLLSSPSALTQRTKLPPTEVLHLLSAISHAVCSLPSTIDKSVAEIVEEEERKGLGAVFTTGDEGVDLLLGGGIRVGSLTELAGQSSSGKTNLCLQLCVTVQLSRSRGGLGGGALFITSEGKVPSTRLFELAEHYSSVDETDENSRTAWDFLDNIHTEKAPDIETLSAVLSYHAPATIERVASASRSSSPASSAPPSTLTHPPGRSQPKPPLPIRLLVLDSIAAPFRAETETGTLGFANRAKEFAQLGDTLKRLANVYGVAVVVVNQVTDVWWEGRGGRGARVGLEVFGGENGGAGGTGYLSRTSTTGSTHTTTSTSSTSSSTGLPPPPHTQYSFPPLLYSRFQSPHFLGPSSSLSHPFLPLPFIPSGPPVSAALGHAWNNIPNTRLLCLVKRDAGGTGGGRTRRCMCVVWSPYAPRGVVEYEVRQGEGVRSVGEVRVRAVGRPPAWMRDEEDVGGGAAQEGAGEMEVAEEEEDGLWGTNGTLDGQVAWDALDQTARQAQAEATESNALEDVEVTDQVEKDDASAVS</sequence>
<dbReference type="OMA" id="NDEADHE"/>
<keyword evidence="10" id="KW-1185">Reference proteome</keyword>
<feature type="compositionally biased region" description="Low complexity" evidence="7">
    <location>
        <begin position="211"/>
        <end position="226"/>
    </location>
</feature>
<evidence type="ECO:0000256" key="7">
    <source>
        <dbReference type="SAM" id="MobiDB-lite"/>
    </source>
</evidence>
<dbReference type="GO" id="GO:0000722">
    <property type="term" value="P:telomere maintenance via recombination"/>
    <property type="evidence" value="ECO:0007669"/>
    <property type="project" value="TreeGrafter"/>
</dbReference>
<name>A0A0K3CNN9_RHOTO</name>
<feature type="compositionally biased region" description="Low complexity" evidence="7">
    <location>
        <begin position="331"/>
        <end position="352"/>
    </location>
</feature>
<accession>A0A0K3CNN9</accession>
<dbReference type="GO" id="GO:0140664">
    <property type="term" value="F:ATP-dependent DNA damage sensor activity"/>
    <property type="evidence" value="ECO:0007669"/>
    <property type="project" value="InterPro"/>
</dbReference>
<evidence type="ECO:0000259" key="8">
    <source>
        <dbReference type="PROSITE" id="PS50162"/>
    </source>
</evidence>
<dbReference type="PANTHER" id="PTHR46487:SF1">
    <property type="entry name" value="DNA REPAIR PROTEIN XRCC3"/>
    <property type="match status" value="1"/>
</dbReference>
<comment type="subcellular location">
    <subcellularLocation>
        <location evidence="1">Nucleus</location>
    </subcellularLocation>
</comment>
<gene>
    <name evidence="9" type="primary">FGENESH: predicted gene_14.19</name>
    <name evidence="9" type="ORF">BN2166_0064690</name>
</gene>
<keyword evidence="5" id="KW-0234">DNA repair</keyword>
<keyword evidence="6" id="KW-0539">Nucleus</keyword>
<keyword evidence="2" id="KW-0547">Nucleotide-binding</keyword>
<dbReference type="InterPro" id="IPR027417">
    <property type="entry name" value="P-loop_NTPase"/>
</dbReference>
<protein>
    <submittedName>
        <fullName evidence="9">BY PROTMAP: gi|342319058|gb|EGU11010.1| putative RAD57 protein [Rhodotorula glutinis ATCC 204091]</fullName>
    </submittedName>
</protein>
<dbReference type="STRING" id="5286.A0A0K3CNN9"/>
<keyword evidence="4" id="KW-0067">ATP-binding</keyword>
<dbReference type="InterPro" id="IPR013632">
    <property type="entry name" value="Rad51_C"/>
</dbReference>
<dbReference type="GO" id="GO:0005657">
    <property type="term" value="C:replication fork"/>
    <property type="evidence" value="ECO:0007669"/>
    <property type="project" value="TreeGrafter"/>
</dbReference>
<dbReference type="GO" id="GO:0000400">
    <property type="term" value="F:four-way junction DNA binding"/>
    <property type="evidence" value="ECO:0007669"/>
    <property type="project" value="TreeGrafter"/>
</dbReference>
<dbReference type="GO" id="GO:0045003">
    <property type="term" value="P:double-strand break repair via synthesis-dependent strand annealing"/>
    <property type="evidence" value="ECO:0007669"/>
    <property type="project" value="TreeGrafter"/>
</dbReference>
<dbReference type="CDD" id="cd19491">
    <property type="entry name" value="XRCC3"/>
    <property type="match status" value="1"/>
</dbReference>
<evidence type="ECO:0000256" key="5">
    <source>
        <dbReference type="ARBA" id="ARBA00023204"/>
    </source>
</evidence>
<feature type="region of interest" description="Disordered" evidence="7">
    <location>
        <begin position="210"/>
        <end position="241"/>
    </location>
</feature>
<proteinExistence type="predicted"/>
<dbReference type="GO" id="GO:0033065">
    <property type="term" value="C:Rad51C-XRCC3 complex"/>
    <property type="evidence" value="ECO:0007669"/>
    <property type="project" value="TreeGrafter"/>
</dbReference>
<dbReference type="PROSITE" id="PS50162">
    <property type="entry name" value="RECA_2"/>
    <property type="match status" value="1"/>
</dbReference>
<keyword evidence="3" id="KW-0227">DNA damage</keyword>
<dbReference type="GO" id="GO:0071140">
    <property type="term" value="P:resolution of mitotic recombination intermediates"/>
    <property type="evidence" value="ECO:0007669"/>
    <property type="project" value="TreeGrafter"/>
</dbReference>
<evidence type="ECO:0000313" key="10">
    <source>
        <dbReference type="Proteomes" id="UP000199069"/>
    </source>
</evidence>
<dbReference type="InterPro" id="IPR047348">
    <property type="entry name" value="XRCC3-like_C"/>
</dbReference>
<dbReference type="GO" id="GO:0061982">
    <property type="term" value="P:meiosis I cell cycle process"/>
    <property type="evidence" value="ECO:0007669"/>
    <property type="project" value="UniProtKB-ARBA"/>
</dbReference>
<organism evidence="9 10">
    <name type="scientific">Rhodotorula toruloides</name>
    <name type="common">Yeast</name>
    <name type="synonym">Rhodosporidium toruloides</name>
    <dbReference type="NCBI Taxonomy" id="5286"/>
    <lineage>
        <taxon>Eukaryota</taxon>
        <taxon>Fungi</taxon>
        <taxon>Dikarya</taxon>
        <taxon>Basidiomycota</taxon>
        <taxon>Pucciniomycotina</taxon>
        <taxon>Microbotryomycetes</taxon>
        <taxon>Sporidiobolales</taxon>
        <taxon>Sporidiobolaceae</taxon>
        <taxon>Rhodotorula</taxon>
    </lineage>
</organism>
<feature type="domain" description="RecA family profile 1" evidence="8">
    <location>
        <begin position="84"/>
        <end position="297"/>
    </location>
</feature>
<evidence type="ECO:0000256" key="3">
    <source>
        <dbReference type="ARBA" id="ARBA00022763"/>
    </source>
</evidence>
<dbReference type="GO" id="GO:0090656">
    <property type="term" value="P:t-circle formation"/>
    <property type="evidence" value="ECO:0007669"/>
    <property type="project" value="TreeGrafter"/>
</dbReference>
<dbReference type="InterPro" id="IPR020588">
    <property type="entry name" value="RecA_ATP-bd"/>
</dbReference>
<feature type="compositionally biased region" description="Low complexity" evidence="7">
    <location>
        <begin position="525"/>
        <end position="534"/>
    </location>
</feature>
<evidence type="ECO:0000256" key="2">
    <source>
        <dbReference type="ARBA" id="ARBA00022741"/>
    </source>
</evidence>
<reference evidence="9 10" key="1">
    <citation type="submission" date="2015-07" db="EMBL/GenBank/DDBJ databases">
        <authorList>
            <person name="Cajimat M.N.B."/>
            <person name="Milazzo M.L."/>
            <person name="Fulhorst C.F."/>
        </authorList>
    </citation>
    <scope>NUCLEOTIDE SEQUENCE [LARGE SCALE GENOMIC DNA]</scope>
    <source>
        <strain evidence="9">Single colony</strain>
    </source>
</reference>
<dbReference type="Proteomes" id="UP000199069">
    <property type="component" value="Unassembled WGS sequence"/>
</dbReference>
<dbReference type="EMBL" id="CWKI01000014">
    <property type="protein sequence ID" value="CTR10608.1"/>
    <property type="molecule type" value="Genomic_DNA"/>
</dbReference>
<evidence type="ECO:0000313" key="9">
    <source>
        <dbReference type="EMBL" id="CTR10608.1"/>
    </source>
</evidence>
<dbReference type="PANTHER" id="PTHR46487">
    <property type="entry name" value="DNA REPAIR PROTEIN XRCC3"/>
    <property type="match status" value="1"/>
</dbReference>
<evidence type="ECO:0000256" key="1">
    <source>
        <dbReference type="ARBA" id="ARBA00004123"/>
    </source>
</evidence>
<dbReference type="Gene3D" id="3.40.50.300">
    <property type="entry name" value="P-loop containing nucleotide triphosphate hydrolases"/>
    <property type="match status" value="1"/>
</dbReference>
<dbReference type="SUPFAM" id="SSF52540">
    <property type="entry name" value="P-loop containing nucleoside triphosphate hydrolases"/>
    <property type="match status" value="1"/>
</dbReference>
<feature type="region of interest" description="Disordered" evidence="7">
    <location>
        <begin position="525"/>
        <end position="556"/>
    </location>
</feature>